<organism evidence="2 3">
    <name type="scientific">Mucilaginibacter sabulilitoris</name>
    <dbReference type="NCBI Taxonomy" id="1173583"/>
    <lineage>
        <taxon>Bacteria</taxon>
        <taxon>Pseudomonadati</taxon>
        <taxon>Bacteroidota</taxon>
        <taxon>Sphingobacteriia</taxon>
        <taxon>Sphingobacteriales</taxon>
        <taxon>Sphingobacteriaceae</taxon>
        <taxon>Mucilaginibacter</taxon>
    </lineage>
</organism>
<accession>A0ABZ0TRF0</accession>
<dbReference type="Proteomes" id="UP001324380">
    <property type="component" value="Chromosome"/>
</dbReference>
<keyword evidence="3" id="KW-1185">Reference proteome</keyword>
<name>A0ABZ0TRF0_9SPHI</name>
<dbReference type="EMBL" id="CP139558">
    <property type="protein sequence ID" value="WPU95487.1"/>
    <property type="molecule type" value="Genomic_DNA"/>
</dbReference>
<gene>
    <name evidence="2" type="ORF">SNE25_08120</name>
</gene>
<evidence type="ECO:0000313" key="2">
    <source>
        <dbReference type="EMBL" id="WPU95487.1"/>
    </source>
</evidence>
<dbReference type="Pfam" id="PF14344">
    <property type="entry name" value="DUF4397"/>
    <property type="match status" value="1"/>
</dbReference>
<feature type="domain" description="DUF4397" evidence="1">
    <location>
        <begin position="34"/>
        <end position="142"/>
    </location>
</feature>
<dbReference type="RefSeq" id="WP_321564598.1">
    <property type="nucleotide sequence ID" value="NZ_CP139558.1"/>
</dbReference>
<protein>
    <submittedName>
        <fullName evidence="2">DUF4397 domain-containing protein</fullName>
    </submittedName>
</protein>
<dbReference type="InterPro" id="IPR025510">
    <property type="entry name" value="DUF4397"/>
</dbReference>
<sequence length="230" mass="24625">MDIRIKILFIVAVGLYLSSCKKNDDRPQARLTTNLNVVNVSNNTINFYQNGTRLNNTGSYIPGGTLGYIPVLAGTQNLQIKVAGNSDPLFSLPLALDTGKLYSLYIGPTAGDTFSTTDVFESPGPDSIMVRFVNASPDAGLLGVSFHSSDANSTVITPSEFKDVEYKKTTNFIATQSGELILNVYKSSAPADPKIDTLTFNSGGIYTIYSYGTLGSGGIANLNTRLVNNQ</sequence>
<evidence type="ECO:0000259" key="1">
    <source>
        <dbReference type="Pfam" id="PF14344"/>
    </source>
</evidence>
<reference evidence="2 3" key="1">
    <citation type="submission" date="2023-11" db="EMBL/GenBank/DDBJ databases">
        <title>Analysis of the Genomes of Mucilaginibacter gossypii cycad 4 and M. sabulilitoris SNA2: microbes with the potential for plant growth promotion.</title>
        <authorList>
            <person name="Hirsch A.M."/>
            <person name="Humm E."/>
            <person name="Rubbi M."/>
            <person name="Del Vecchio G."/>
            <person name="Ha S.M."/>
            <person name="Pellegrini M."/>
            <person name="Gunsalus R.P."/>
        </authorList>
    </citation>
    <scope>NUCLEOTIDE SEQUENCE [LARGE SCALE GENOMIC DNA]</scope>
    <source>
        <strain evidence="2 3">SNA2</strain>
    </source>
</reference>
<evidence type="ECO:0000313" key="3">
    <source>
        <dbReference type="Proteomes" id="UP001324380"/>
    </source>
</evidence>
<proteinExistence type="predicted"/>